<dbReference type="RefSeq" id="WP_154328258.1">
    <property type="nucleotide sequence ID" value="NZ_CP045696.1"/>
</dbReference>
<evidence type="ECO:0000256" key="1">
    <source>
        <dbReference type="SAM" id="MobiDB-lite"/>
    </source>
</evidence>
<evidence type="ECO:0000313" key="3">
    <source>
        <dbReference type="Proteomes" id="UP000483362"/>
    </source>
</evidence>
<protein>
    <submittedName>
        <fullName evidence="2">Uncharacterized protein</fullName>
    </submittedName>
</protein>
<dbReference type="AlphaFoldDB" id="A0A6L5XD97"/>
<name>A0A6L5XD97_9BACT</name>
<proteinExistence type="predicted"/>
<reference evidence="2 3" key="1">
    <citation type="submission" date="2019-08" db="EMBL/GenBank/DDBJ databases">
        <title>In-depth cultivation of the pig gut microbiome towards novel bacterial diversity and tailored functional studies.</title>
        <authorList>
            <person name="Wylensek D."/>
            <person name="Hitch T.C.A."/>
            <person name="Clavel T."/>
        </authorList>
    </citation>
    <scope>NUCLEOTIDE SEQUENCE [LARGE SCALE GENOMIC DNA]</scope>
    <source>
        <strain evidence="2 3">Oil-RF-744-WCA-WT-10</strain>
    </source>
</reference>
<comment type="caution">
    <text evidence="2">The sequence shown here is derived from an EMBL/GenBank/DDBJ whole genome shotgun (WGS) entry which is preliminary data.</text>
</comment>
<keyword evidence="3" id="KW-1185">Reference proteome</keyword>
<evidence type="ECO:0000313" key="2">
    <source>
        <dbReference type="EMBL" id="MSS16794.1"/>
    </source>
</evidence>
<feature type="region of interest" description="Disordered" evidence="1">
    <location>
        <begin position="62"/>
        <end position="97"/>
    </location>
</feature>
<accession>A0A6L5XD97</accession>
<dbReference type="EMBL" id="VULT01000004">
    <property type="protein sequence ID" value="MSS16794.1"/>
    <property type="molecule type" value="Genomic_DNA"/>
</dbReference>
<dbReference type="Proteomes" id="UP000483362">
    <property type="component" value="Unassembled WGS sequence"/>
</dbReference>
<organism evidence="2 3">
    <name type="scientific">Sodaliphilus pleomorphus</name>
    <dbReference type="NCBI Taxonomy" id="2606626"/>
    <lineage>
        <taxon>Bacteria</taxon>
        <taxon>Pseudomonadati</taxon>
        <taxon>Bacteroidota</taxon>
        <taxon>Bacteroidia</taxon>
        <taxon>Bacteroidales</taxon>
        <taxon>Muribaculaceae</taxon>
        <taxon>Sodaliphilus</taxon>
    </lineage>
</organism>
<gene>
    <name evidence="2" type="ORF">FYJ29_03300</name>
</gene>
<sequence length="180" mass="19782">MKVNAIKEAIKANFVNNNYDAACALCEEQGLFDDYVKAANGRSLKSLLAYLRKQDNERAAAVTETETTDVEEAPVTADEQVEVQQEEAAATDEPTKKEKKSKTSFFYFAVSVEDYNSGNVSPENALDGVQDASRLNVRRAMMKAGRKGKTYWTITAVKKNGEVVGYGVNKKQALSAYFAA</sequence>